<dbReference type="OrthoDB" id="9793321at2"/>
<dbReference type="SMART" id="SM00448">
    <property type="entry name" value="REC"/>
    <property type="match status" value="1"/>
</dbReference>
<dbReference type="KEGG" id="gma:AciX8_1310"/>
<dbReference type="SUPFAM" id="SSF52172">
    <property type="entry name" value="CheY-like"/>
    <property type="match status" value="1"/>
</dbReference>
<keyword evidence="3" id="KW-0805">Transcription regulation</keyword>
<keyword evidence="4 7" id="KW-0238">DNA-binding</keyword>
<evidence type="ECO:0000313" key="11">
    <source>
        <dbReference type="Proteomes" id="UP000007113"/>
    </source>
</evidence>
<dbReference type="GO" id="GO:0032993">
    <property type="term" value="C:protein-DNA complex"/>
    <property type="evidence" value="ECO:0007669"/>
    <property type="project" value="TreeGrafter"/>
</dbReference>
<dbReference type="InterPro" id="IPR001867">
    <property type="entry name" value="OmpR/PhoB-type_DNA-bd"/>
</dbReference>
<dbReference type="InterPro" id="IPR011006">
    <property type="entry name" value="CheY-like_superfamily"/>
</dbReference>
<dbReference type="CDD" id="cd17574">
    <property type="entry name" value="REC_OmpR"/>
    <property type="match status" value="1"/>
</dbReference>
<evidence type="ECO:0000256" key="4">
    <source>
        <dbReference type="ARBA" id="ARBA00023125"/>
    </source>
</evidence>
<dbReference type="PROSITE" id="PS50110">
    <property type="entry name" value="RESPONSE_REGULATORY"/>
    <property type="match status" value="1"/>
</dbReference>
<dbReference type="InterPro" id="IPR036388">
    <property type="entry name" value="WH-like_DNA-bd_sf"/>
</dbReference>
<keyword evidence="1 6" id="KW-0597">Phosphoprotein</keyword>
<feature type="domain" description="Response regulatory" evidence="8">
    <location>
        <begin position="5"/>
        <end position="121"/>
    </location>
</feature>
<evidence type="ECO:0000256" key="5">
    <source>
        <dbReference type="ARBA" id="ARBA00023163"/>
    </source>
</evidence>
<keyword evidence="5" id="KW-0804">Transcription</keyword>
<dbReference type="GO" id="GO:0006355">
    <property type="term" value="P:regulation of DNA-templated transcription"/>
    <property type="evidence" value="ECO:0007669"/>
    <property type="project" value="InterPro"/>
</dbReference>
<dbReference type="PROSITE" id="PS51755">
    <property type="entry name" value="OMPR_PHOB"/>
    <property type="match status" value="1"/>
</dbReference>
<organism evidence="10 11">
    <name type="scientific">Granulicella mallensis (strain ATCC BAA-1857 / DSM 23137 / MP5ACTX8)</name>
    <dbReference type="NCBI Taxonomy" id="682795"/>
    <lineage>
        <taxon>Bacteria</taxon>
        <taxon>Pseudomonadati</taxon>
        <taxon>Acidobacteriota</taxon>
        <taxon>Terriglobia</taxon>
        <taxon>Terriglobales</taxon>
        <taxon>Acidobacteriaceae</taxon>
        <taxon>Granulicella</taxon>
    </lineage>
</organism>
<evidence type="ECO:0000313" key="10">
    <source>
        <dbReference type="EMBL" id="AEU35653.1"/>
    </source>
</evidence>
<dbReference type="eggNOG" id="COG0745">
    <property type="taxonomic scope" value="Bacteria"/>
</dbReference>
<feature type="DNA-binding region" description="OmpR/PhoB-type" evidence="7">
    <location>
        <begin position="153"/>
        <end position="252"/>
    </location>
</feature>
<dbReference type="SUPFAM" id="SSF46894">
    <property type="entry name" value="C-terminal effector domain of the bipartite response regulators"/>
    <property type="match status" value="1"/>
</dbReference>
<accession>G8NZ01</accession>
<dbReference type="GO" id="GO:0000976">
    <property type="term" value="F:transcription cis-regulatory region binding"/>
    <property type="evidence" value="ECO:0007669"/>
    <property type="project" value="TreeGrafter"/>
</dbReference>
<dbReference type="InterPro" id="IPR016032">
    <property type="entry name" value="Sig_transdc_resp-reg_C-effctor"/>
</dbReference>
<dbReference type="Proteomes" id="UP000007113">
    <property type="component" value="Chromosome"/>
</dbReference>
<dbReference type="InterPro" id="IPR001789">
    <property type="entry name" value="Sig_transdc_resp-reg_receiver"/>
</dbReference>
<dbReference type="Pfam" id="PF00072">
    <property type="entry name" value="Response_reg"/>
    <property type="match status" value="1"/>
</dbReference>
<evidence type="ECO:0000259" key="9">
    <source>
        <dbReference type="PROSITE" id="PS51755"/>
    </source>
</evidence>
<dbReference type="PANTHER" id="PTHR48111">
    <property type="entry name" value="REGULATOR OF RPOS"/>
    <property type="match status" value="1"/>
</dbReference>
<dbReference type="EMBL" id="CP003130">
    <property type="protein sequence ID" value="AEU35653.1"/>
    <property type="molecule type" value="Genomic_DNA"/>
</dbReference>
<dbReference type="InterPro" id="IPR039420">
    <property type="entry name" value="WalR-like"/>
</dbReference>
<proteinExistence type="predicted"/>
<dbReference type="Gene3D" id="3.40.50.2300">
    <property type="match status" value="1"/>
</dbReference>
<name>G8NZ01_GRAMM</name>
<dbReference type="Pfam" id="PF00486">
    <property type="entry name" value="Trans_reg_C"/>
    <property type="match status" value="1"/>
</dbReference>
<feature type="domain" description="OmpR/PhoB-type" evidence="9">
    <location>
        <begin position="153"/>
        <end position="252"/>
    </location>
</feature>
<evidence type="ECO:0000256" key="1">
    <source>
        <dbReference type="ARBA" id="ARBA00022553"/>
    </source>
</evidence>
<evidence type="ECO:0000256" key="6">
    <source>
        <dbReference type="PROSITE-ProRule" id="PRU00169"/>
    </source>
</evidence>
<dbReference type="GO" id="GO:0005829">
    <property type="term" value="C:cytosol"/>
    <property type="evidence" value="ECO:0007669"/>
    <property type="project" value="TreeGrafter"/>
</dbReference>
<dbReference type="STRING" id="682795.AciX8_1310"/>
<dbReference type="RefSeq" id="WP_014264533.1">
    <property type="nucleotide sequence ID" value="NC_016631.1"/>
</dbReference>
<keyword evidence="11" id="KW-1185">Reference proteome</keyword>
<gene>
    <name evidence="10" type="ordered locus">AciX8_1310</name>
</gene>
<sequence length="261" mass="29450">MTPALIAVIEDEEHLAQGLLFNLEAEGYRVHHESDGDAALAWLLATEEQPTAILLDVMLPGRDGFSIVRALREAGHYTPVLMLTARGRSEDVVEGFEAGADDYLPKPFDLAILFARLSGLLRRMHWQREQTPAIDTPPPVPAPLPEEEVTNPTGIYLCAGRTINFDDLEIRTPDKVVHLTLMEADLLRYLIERPGKIIARKEILENVWHVHEDTDTRAIDNFIVRLRRYLEPNPSNPVHLLTVRGVGYRFTPEEQGLGIRD</sequence>
<evidence type="ECO:0000256" key="3">
    <source>
        <dbReference type="ARBA" id="ARBA00023015"/>
    </source>
</evidence>
<dbReference type="GO" id="GO:0000156">
    <property type="term" value="F:phosphorelay response regulator activity"/>
    <property type="evidence" value="ECO:0007669"/>
    <property type="project" value="TreeGrafter"/>
</dbReference>
<dbReference type="CDD" id="cd00383">
    <property type="entry name" value="trans_reg_C"/>
    <property type="match status" value="1"/>
</dbReference>
<dbReference type="PANTHER" id="PTHR48111:SF21">
    <property type="entry name" value="DNA-BINDING DUAL MASTER TRANSCRIPTIONAL REGULATOR RPAA"/>
    <property type="match status" value="1"/>
</dbReference>
<dbReference type="SMART" id="SM00862">
    <property type="entry name" value="Trans_reg_C"/>
    <property type="match status" value="1"/>
</dbReference>
<evidence type="ECO:0000259" key="8">
    <source>
        <dbReference type="PROSITE" id="PS50110"/>
    </source>
</evidence>
<evidence type="ECO:0000256" key="7">
    <source>
        <dbReference type="PROSITE-ProRule" id="PRU01091"/>
    </source>
</evidence>
<keyword evidence="2" id="KW-0902">Two-component regulatory system</keyword>
<dbReference type="Gene3D" id="1.10.10.10">
    <property type="entry name" value="Winged helix-like DNA-binding domain superfamily/Winged helix DNA-binding domain"/>
    <property type="match status" value="1"/>
</dbReference>
<dbReference type="AlphaFoldDB" id="G8NZ01"/>
<feature type="modified residue" description="4-aspartylphosphate" evidence="6">
    <location>
        <position position="56"/>
    </location>
</feature>
<reference evidence="10 11" key="1">
    <citation type="submission" date="2011-11" db="EMBL/GenBank/DDBJ databases">
        <title>Complete sequence of Granulicella mallensis MP5ACTX8.</title>
        <authorList>
            <consortium name="US DOE Joint Genome Institute"/>
            <person name="Lucas S."/>
            <person name="Copeland A."/>
            <person name="Lapidus A."/>
            <person name="Cheng J.-F."/>
            <person name="Goodwin L."/>
            <person name="Pitluck S."/>
            <person name="Peters L."/>
            <person name="Lu M."/>
            <person name="Detter J.C."/>
            <person name="Han C."/>
            <person name="Tapia R."/>
            <person name="Land M."/>
            <person name="Hauser L."/>
            <person name="Kyrpides N."/>
            <person name="Ivanova N."/>
            <person name="Mikhailova N."/>
            <person name="Pagani I."/>
            <person name="Rawat S."/>
            <person name="Mannisto M."/>
            <person name="Haggblom M."/>
            <person name="Woyke T."/>
        </authorList>
    </citation>
    <scope>NUCLEOTIDE SEQUENCE [LARGE SCALE GENOMIC DNA]</scope>
    <source>
        <strain evidence="11">ATCC BAA-1857 / DSM 23137 / MP5ACTX8</strain>
    </source>
</reference>
<dbReference type="HOGENOM" id="CLU_000445_30_1_0"/>
<evidence type="ECO:0000256" key="2">
    <source>
        <dbReference type="ARBA" id="ARBA00023012"/>
    </source>
</evidence>
<protein>
    <submittedName>
        <fullName evidence="10">Two component transcriptional regulator, winged helix family</fullName>
    </submittedName>
</protein>